<gene>
    <name evidence="1" type="ORF">C8D89_11122</name>
</gene>
<evidence type="ECO:0000313" key="1">
    <source>
        <dbReference type="EMBL" id="PVZ07651.1"/>
    </source>
</evidence>
<dbReference type="SUPFAM" id="SSF55909">
    <property type="entry name" value="Pentein"/>
    <property type="match status" value="1"/>
</dbReference>
<name>A0A2U1F646_9PSEU</name>
<dbReference type="GO" id="GO:0016787">
    <property type="term" value="F:hydrolase activity"/>
    <property type="evidence" value="ECO:0007669"/>
    <property type="project" value="UniProtKB-KW"/>
</dbReference>
<dbReference type="RefSeq" id="WP_243418244.1">
    <property type="nucleotide sequence ID" value="NZ_QEKW01000011.1"/>
</dbReference>
<protein>
    <submittedName>
        <fullName evidence="1">N-dimethylarginine dimethylaminohydrolase</fullName>
    </submittedName>
</protein>
<evidence type="ECO:0000313" key="2">
    <source>
        <dbReference type="Proteomes" id="UP000245639"/>
    </source>
</evidence>
<keyword evidence="2" id="KW-1185">Reference proteome</keyword>
<keyword evidence="1" id="KW-0378">Hydrolase</keyword>
<dbReference type="AlphaFoldDB" id="A0A2U1F646"/>
<dbReference type="Gene3D" id="3.75.10.10">
    <property type="entry name" value="L-arginine/glycine Amidinotransferase, Chain A"/>
    <property type="match status" value="1"/>
</dbReference>
<reference evidence="1 2" key="1">
    <citation type="submission" date="2018-04" db="EMBL/GenBank/DDBJ databases">
        <title>Genomic Encyclopedia of Type Strains, Phase IV (KMG-IV): sequencing the most valuable type-strain genomes for metagenomic binning, comparative biology and taxonomic classification.</title>
        <authorList>
            <person name="Goeker M."/>
        </authorList>
    </citation>
    <scope>NUCLEOTIDE SEQUENCE [LARGE SCALE GENOMIC DNA]</scope>
    <source>
        <strain evidence="1 2">DSM 45771</strain>
    </source>
</reference>
<accession>A0A2U1F646</accession>
<comment type="caution">
    <text evidence="1">The sequence shown here is derived from an EMBL/GenBank/DDBJ whole genome shotgun (WGS) entry which is preliminary data.</text>
</comment>
<dbReference type="Proteomes" id="UP000245639">
    <property type="component" value="Unassembled WGS sequence"/>
</dbReference>
<proteinExistence type="predicted"/>
<dbReference type="EMBL" id="QEKW01000011">
    <property type="protein sequence ID" value="PVZ07651.1"/>
    <property type="molecule type" value="Genomic_DNA"/>
</dbReference>
<organism evidence="1 2">
    <name type="scientific">Actinomycetospora cinnamomea</name>
    <dbReference type="NCBI Taxonomy" id="663609"/>
    <lineage>
        <taxon>Bacteria</taxon>
        <taxon>Bacillati</taxon>
        <taxon>Actinomycetota</taxon>
        <taxon>Actinomycetes</taxon>
        <taxon>Pseudonocardiales</taxon>
        <taxon>Pseudonocardiaceae</taxon>
        <taxon>Actinomycetospora</taxon>
    </lineage>
</organism>
<sequence>MLTTHLLVSDARHFRIDYVINPYMDTADQPDPSAAAAEHEALVDAHVRAARTVERMPTVAEHPDMVYTANGAVVVDGVAVLGDPPPPRRGEIPHHRRALGALGLQVLDAPFPFSGQGDALACGDLLLAGHGRRTDPRMLPFLAEHLEREVVPLRTAGPEWYDLDLAVGVLDAATVAWFPDALDGPSRRRLDCMAGLAGVDLVEVSRAEAEAFALNLVSDGRTVTMTTGAPRLADRLRDRGYTVDEVATDQLRKGGGGVRCTALTLDGVPGETTDPAADVDAVARPDLDAVLAAGSR</sequence>